<dbReference type="Gene3D" id="1.25.40.10">
    <property type="entry name" value="Tetratricopeptide repeat domain"/>
    <property type="match status" value="1"/>
</dbReference>
<evidence type="ECO:0000313" key="5">
    <source>
        <dbReference type="EMBL" id="CAD1831053.1"/>
    </source>
</evidence>
<dbReference type="EMBL" id="LR862148">
    <property type="protein sequence ID" value="CAD1831053.1"/>
    <property type="molecule type" value="Genomic_DNA"/>
</dbReference>
<proteinExistence type="inferred from homology"/>
<dbReference type="InterPro" id="IPR011990">
    <property type="entry name" value="TPR-like_helical_dom_sf"/>
</dbReference>
<dbReference type="PANTHER" id="PTHR47447">
    <property type="entry name" value="OS03G0856100 PROTEIN"/>
    <property type="match status" value="1"/>
</dbReference>
<dbReference type="NCBIfam" id="TIGR00756">
    <property type="entry name" value="PPR"/>
    <property type="match status" value="1"/>
</dbReference>
<dbReference type="InterPro" id="IPR002885">
    <property type="entry name" value="PPR_rpt"/>
</dbReference>
<keyword evidence="2" id="KW-0677">Repeat</keyword>
<organism evidence="5">
    <name type="scientific">Ananas comosus var. bracteatus</name>
    <name type="common">red pineapple</name>
    <dbReference type="NCBI Taxonomy" id="296719"/>
    <lineage>
        <taxon>Eukaryota</taxon>
        <taxon>Viridiplantae</taxon>
        <taxon>Streptophyta</taxon>
        <taxon>Embryophyta</taxon>
        <taxon>Tracheophyta</taxon>
        <taxon>Spermatophyta</taxon>
        <taxon>Magnoliopsida</taxon>
        <taxon>Liliopsida</taxon>
        <taxon>Poales</taxon>
        <taxon>Bromeliaceae</taxon>
        <taxon>Bromelioideae</taxon>
        <taxon>Ananas</taxon>
    </lineage>
</organism>
<reference evidence="5" key="1">
    <citation type="submission" date="2020-07" db="EMBL/GenBank/DDBJ databases">
        <authorList>
            <person name="Lin J."/>
        </authorList>
    </citation>
    <scope>NUCLEOTIDE SEQUENCE</scope>
</reference>
<feature type="repeat" description="PPR" evidence="4">
    <location>
        <begin position="184"/>
        <end position="218"/>
    </location>
</feature>
<keyword evidence="3" id="KW-0809">Transit peptide</keyword>
<evidence type="ECO:0008006" key="6">
    <source>
        <dbReference type="Google" id="ProtNLM"/>
    </source>
</evidence>
<protein>
    <recommendedName>
        <fullName evidence="6">Pentatricopeptide repeat-containing protein</fullName>
    </recommendedName>
</protein>
<sequence>MELCSSRRICSSSSSSSSFESTRKAASLNRLASLRSRKSRGLRVYKPQSSNPGCRCCRFSVKIASCVEFDEEWRGEVSSVSSENVVEVLRSIPDPVEALLLFKCIASQPRVVHTTASFNYMLELLRVHGRVEDMALVFDLMQKQIVKRDPETFLIIFKALGVRGGLRGAPFALSKMKDAGFVLNAFSCNGLIYFILRSGFIKEAVEVYERMVSEGIKPSLKTYSALMVALGRGGMHGR</sequence>
<evidence type="ECO:0000256" key="4">
    <source>
        <dbReference type="PROSITE-ProRule" id="PRU00708"/>
    </source>
</evidence>
<evidence type="ECO:0000256" key="1">
    <source>
        <dbReference type="ARBA" id="ARBA00007626"/>
    </source>
</evidence>
<accession>A0A6V7PK93</accession>
<dbReference type="AlphaFoldDB" id="A0A6V7PK93"/>
<evidence type="ECO:0000256" key="2">
    <source>
        <dbReference type="ARBA" id="ARBA00022737"/>
    </source>
</evidence>
<evidence type="ECO:0000256" key="3">
    <source>
        <dbReference type="ARBA" id="ARBA00022946"/>
    </source>
</evidence>
<name>A0A6V7PK93_ANACO</name>
<dbReference type="PROSITE" id="PS51375">
    <property type="entry name" value="PPR"/>
    <property type="match status" value="1"/>
</dbReference>
<dbReference type="Pfam" id="PF01535">
    <property type="entry name" value="PPR"/>
    <property type="match status" value="1"/>
</dbReference>
<dbReference type="PANTHER" id="PTHR47447:SF27">
    <property type="entry name" value="PENTACOTRIPEPTIDE-REPEAT REGION OF PRORP DOMAIN-CONTAINING PROTEIN"/>
    <property type="match status" value="1"/>
</dbReference>
<gene>
    <name evidence="5" type="ORF">CB5_LOCUS14264</name>
</gene>
<comment type="similarity">
    <text evidence="1">Belongs to the PPR family. P subfamily.</text>
</comment>
<dbReference type="Pfam" id="PF13812">
    <property type="entry name" value="PPR_3"/>
    <property type="match status" value="1"/>
</dbReference>